<feature type="region of interest" description="Disordered" evidence="1">
    <location>
        <begin position="230"/>
        <end position="277"/>
    </location>
</feature>
<dbReference type="InterPro" id="IPR025331">
    <property type="entry name" value="TNT"/>
</dbReference>
<proteinExistence type="predicted"/>
<feature type="compositionally biased region" description="Basic and acidic residues" evidence="1">
    <location>
        <begin position="96"/>
        <end position="110"/>
    </location>
</feature>
<evidence type="ECO:0000313" key="3">
    <source>
        <dbReference type="EMBL" id="SFR28085.1"/>
    </source>
</evidence>
<organism evidence="3 4">
    <name type="scientific">Lentzea waywayandensis</name>
    <dbReference type="NCBI Taxonomy" id="84724"/>
    <lineage>
        <taxon>Bacteria</taxon>
        <taxon>Bacillati</taxon>
        <taxon>Actinomycetota</taxon>
        <taxon>Actinomycetes</taxon>
        <taxon>Pseudonocardiales</taxon>
        <taxon>Pseudonocardiaceae</taxon>
        <taxon>Lentzea</taxon>
    </lineage>
</organism>
<dbReference type="EMBL" id="FOYL01000012">
    <property type="protein sequence ID" value="SFR28085.1"/>
    <property type="molecule type" value="Genomic_DNA"/>
</dbReference>
<dbReference type="InterPro" id="IPR053024">
    <property type="entry name" value="Fungal_surface_NADase"/>
</dbReference>
<feature type="region of interest" description="Disordered" evidence="1">
    <location>
        <begin position="1"/>
        <end position="135"/>
    </location>
</feature>
<dbReference type="PANTHER" id="PTHR42059">
    <property type="entry name" value="TNT DOMAIN-CONTAINING PROTEIN"/>
    <property type="match status" value="1"/>
</dbReference>
<gene>
    <name evidence="3" type="ORF">SAMN04488564_112196</name>
</gene>
<name>A0A1I6FDN6_9PSEU</name>
<dbReference type="AlphaFoldDB" id="A0A1I6FDN6"/>
<feature type="region of interest" description="Disordered" evidence="1">
    <location>
        <begin position="422"/>
        <end position="480"/>
    </location>
</feature>
<protein>
    <recommendedName>
        <fullName evidence="2">TNT domain-containing protein</fullName>
    </recommendedName>
</protein>
<dbReference type="PANTHER" id="PTHR42059:SF1">
    <property type="entry name" value="TNT DOMAIN-CONTAINING PROTEIN"/>
    <property type="match status" value="1"/>
</dbReference>
<accession>A0A1I6FDN6</accession>
<sequence length="834" mass="88209">MDRSAPPDLSGEAGDGPAPDSDGPSTDGADGPAPTPGPRVDENGVPLTYLGTRQGEHPFADMGEYVPMGGDRSNGMGSYDQRTRDLIGDHAPWGSHSDRDDFNQHHRPDGTYRTNQWPPHGGAVPGSQRDVTLPPGTVLDRFGGETGRFLSPMDPNGQPYHYRDRAIFPDNAESGYHVYVVADPDGLRGELADVAPALGQPGGGRQFTLPETASVEQLLASGAIREVHVAPPGNPILPADFGDTHGTPTPDALAHTPPDGPADSGTPGDGDRMPNLDAVPEGLRPLAESNGFATPAGGALFDPSDVRTRNAANAVAPIPGHFVLDVHSDGRTAHVGGQQLNGAELAALARGLGWNGTDPIVLVGCEAGRHPDGLAADLARNSGATVIAPTERAWSGEGNTTPYSSSPDYVDADGRTYPRIPPDGGWNAFSPTGDMTPTGSGGLPVGSTSDSVTPQASPDAPADPSRGLIQSPFVPPRVNNPNDPIPIPVDNRGAADPALQGQPLRPLATDERLIGRPGLTPSTAYRVDGRGTYYTDHRGVITHADLESPNTRNGNNPDVEYPAPNTTYRVDVDGAEHRYTTDDQGFPPRYQEWVEPSTVNPNDPVQVPAFGAQPGDPLGPLGHREAFSDRTDLPPNTMFEVQGRGTFYTGPPDANGFGQVVGVEAASSPGGVRDNANPDLNNFRPNCRYVLDGNYVIVTNDHGLAAEATDERTYGPSRRETRSQWSQDIVGAVGGPNFDGGHIKPNQVTRPTPDAVGQFPQLTTQNQGKGTADNRETWYGADMQAAREQRAGSRVAWHDFQADGGPVPYQVHSRFVMVDASGAPRIKLRRFDNV</sequence>
<dbReference type="GO" id="GO:0050135">
    <property type="term" value="F:NADP+ nucleosidase activity"/>
    <property type="evidence" value="ECO:0007669"/>
    <property type="project" value="InterPro"/>
</dbReference>
<evidence type="ECO:0000259" key="2">
    <source>
        <dbReference type="Pfam" id="PF14021"/>
    </source>
</evidence>
<reference evidence="4" key="1">
    <citation type="submission" date="2016-10" db="EMBL/GenBank/DDBJ databases">
        <authorList>
            <person name="Varghese N."/>
            <person name="Submissions S."/>
        </authorList>
    </citation>
    <scope>NUCLEOTIDE SEQUENCE [LARGE SCALE GENOMIC DNA]</scope>
    <source>
        <strain evidence="4">DSM 44232</strain>
    </source>
</reference>
<evidence type="ECO:0000256" key="1">
    <source>
        <dbReference type="SAM" id="MobiDB-lite"/>
    </source>
</evidence>
<feature type="compositionally biased region" description="Polar residues" evidence="1">
    <location>
        <begin position="429"/>
        <end position="438"/>
    </location>
</feature>
<evidence type="ECO:0000313" key="4">
    <source>
        <dbReference type="Proteomes" id="UP000198583"/>
    </source>
</evidence>
<dbReference type="Pfam" id="PF14021">
    <property type="entry name" value="TNT"/>
    <property type="match status" value="1"/>
</dbReference>
<feature type="region of interest" description="Disordered" evidence="1">
    <location>
        <begin position="544"/>
        <end position="565"/>
    </location>
</feature>
<feature type="compositionally biased region" description="Low complexity" evidence="1">
    <location>
        <begin position="456"/>
        <end position="465"/>
    </location>
</feature>
<feature type="domain" description="TNT" evidence="2">
    <location>
        <begin position="132"/>
        <end position="227"/>
    </location>
</feature>
<dbReference type="STRING" id="84724.SAMN04488564_112196"/>
<dbReference type="Proteomes" id="UP000198583">
    <property type="component" value="Unassembled WGS sequence"/>
</dbReference>
<keyword evidence="4" id="KW-1185">Reference proteome</keyword>
<feature type="compositionally biased region" description="Polar residues" evidence="1">
    <location>
        <begin position="446"/>
        <end position="455"/>
    </location>
</feature>